<organism evidence="1">
    <name type="scientific">marine sediment metagenome</name>
    <dbReference type="NCBI Taxonomy" id="412755"/>
    <lineage>
        <taxon>unclassified sequences</taxon>
        <taxon>metagenomes</taxon>
        <taxon>ecological metagenomes</taxon>
    </lineage>
</organism>
<evidence type="ECO:0000313" key="1">
    <source>
        <dbReference type="EMBL" id="GAH37886.1"/>
    </source>
</evidence>
<name>X1EWV9_9ZZZZ</name>
<gene>
    <name evidence="1" type="ORF">S03H2_20540</name>
</gene>
<reference evidence="1" key="1">
    <citation type="journal article" date="2014" name="Front. Microbiol.">
        <title>High frequency of phylogenetically diverse reductive dehalogenase-homologous genes in deep subseafloor sedimentary metagenomes.</title>
        <authorList>
            <person name="Kawai M."/>
            <person name="Futagami T."/>
            <person name="Toyoda A."/>
            <person name="Takaki Y."/>
            <person name="Nishi S."/>
            <person name="Hori S."/>
            <person name="Arai W."/>
            <person name="Tsubouchi T."/>
            <person name="Morono Y."/>
            <person name="Uchiyama I."/>
            <person name="Ito T."/>
            <person name="Fujiyama A."/>
            <person name="Inagaki F."/>
            <person name="Takami H."/>
        </authorList>
    </citation>
    <scope>NUCLEOTIDE SEQUENCE</scope>
    <source>
        <strain evidence="1">Expedition CK06-06</strain>
    </source>
</reference>
<feature type="non-terminal residue" evidence="1">
    <location>
        <position position="1"/>
    </location>
</feature>
<sequence length="169" mass="19621">LRRNEKLRIILVNPDPFDILKNLKHKALIRSIIPAAFKTKEILHENKLLTISNAVRTISKRPLFEAMKDPLKAAQEHFQALDYQTALMLVKTERFWRNCEGISARHLDYPNILAGLSYSQMIGQFTDNQTLRDDAFNLIVKFLQSIAKKSKREHYDLYSLLDKGIQANK</sequence>
<comment type="caution">
    <text evidence="1">The sequence shown here is derived from an EMBL/GenBank/DDBJ whole genome shotgun (WGS) entry which is preliminary data.</text>
</comment>
<accession>X1EWV9</accession>
<dbReference type="EMBL" id="BARU01010833">
    <property type="protein sequence ID" value="GAH37886.1"/>
    <property type="molecule type" value="Genomic_DNA"/>
</dbReference>
<protein>
    <submittedName>
        <fullName evidence="1">Uncharacterized protein</fullName>
    </submittedName>
</protein>
<proteinExistence type="predicted"/>
<dbReference type="AlphaFoldDB" id="X1EWV9"/>